<sequence>MTDTLGLLPESRKLALENRLVALETEKGAQVAVLVVASTQPEAIEEYALRAAEAWRLGRKGVDDGLLFLIARDDRRMRIEVGRGLEGAIPDAIAKRIIADVVTPPFRAGDFAGGIEAGVAAIAARVSGEALPAPTVRSPAGDSDFGLEEILVLGMIVTIVVGSVLRAIFGRLLGATMVSGIVGVGAWLLTSVLLVGVAGGVAAFIFVLAMGSGGGSRHTGGPWMGGGGFGRGGGGGGGWSGGGGGFGGGGASGGW</sequence>
<keyword evidence="1" id="KW-1133">Transmembrane helix</keyword>
<feature type="transmembrane region" description="Helical" evidence="1">
    <location>
        <begin position="181"/>
        <end position="209"/>
    </location>
</feature>
<dbReference type="Gene3D" id="3.10.310.50">
    <property type="match status" value="1"/>
</dbReference>
<organism evidence="3 4">
    <name type="scientific">Zoogloea oleivorans</name>
    <dbReference type="NCBI Taxonomy" id="1552750"/>
    <lineage>
        <taxon>Bacteria</taxon>
        <taxon>Pseudomonadati</taxon>
        <taxon>Pseudomonadota</taxon>
        <taxon>Betaproteobacteria</taxon>
        <taxon>Rhodocyclales</taxon>
        <taxon>Zoogloeaceae</taxon>
        <taxon>Zoogloea</taxon>
    </lineage>
</organism>
<dbReference type="PANTHER" id="PTHR30373">
    <property type="entry name" value="UPF0603 PROTEIN YGCG"/>
    <property type="match status" value="1"/>
</dbReference>
<dbReference type="EMBL" id="SDKK01000007">
    <property type="protein sequence ID" value="TYC59776.1"/>
    <property type="molecule type" value="Genomic_DNA"/>
</dbReference>
<dbReference type="OrthoDB" id="9810918at2"/>
<dbReference type="Proteomes" id="UP000389128">
    <property type="component" value="Unassembled WGS sequence"/>
</dbReference>
<gene>
    <name evidence="3" type="ORF">ETQ85_08585</name>
</gene>
<dbReference type="AlphaFoldDB" id="A0A6C2D1E3"/>
<reference evidence="3 4" key="1">
    <citation type="submission" date="2019-01" db="EMBL/GenBank/DDBJ databases">
        <title>Zoogloea oleivorans genome sequencing and assembly.</title>
        <authorList>
            <person name="Tancsics A."/>
            <person name="Farkas M."/>
            <person name="Kriszt B."/>
            <person name="Maroti G."/>
            <person name="Horvath B."/>
        </authorList>
    </citation>
    <scope>NUCLEOTIDE SEQUENCE [LARGE SCALE GENOMIC DNA]</scope>
    <source>
        <strain evidence="3 4">Buc</strain>
    </source>
</reference>
<keyword evidence="4" id="KW-1185">Reference proteome</keyword>
<dbReference type="PANTHER" id="PTHR30373:SF2">
    <property type="entry name" value="UPF0603 PROTEIN YGCG"/>
    <property type="match status" value="1"/>
</dbReference>
<dbReference type="InterPro" id="IPR007621">
    <property type="entry name" value="TPM_dom"/>
</dbReference>
<name>A0A6C2D1E3_9RHOO</name>
<protein>
    <submittedName>
        <fullName evidence="3">YgcG family protein</fullName>
    </submittedName>
</protein>
<evidence type="ECO:0000256" key="1">
    <source>
        <dbReference type="SAM" id="Phobius"/>
    </source>
</evidence>
<evidence type="ECO:0000313" key="4">
    <source>
        <dbReference type="Proteomes" id="UP000389128"/>
    </source>
</evidence>
<dbReference type="Pfam" id="PF04536">
    <property type="entry name" value="TPM_phosphatase"/>
    <property type="match status" value="1"/>
</dbReference>
<feature type="transmembrane region" description="Helical" evidence="1">
    <location>
        <begin position="150"/>
        <end position="169"/>
    </location>
</feature>
<keyword evidence="1" id="KW-0472">Membrane</keyword>
<comment type="caution">
    <text evidence="3">The sequence shown here is derived from an EMBL/GenBank/DDBJ whole genome shotgun (WGS) entry which is preliminary data.</text>
</comment>
<proteinExistence type="predicted"/>
<accession>A0A6C2D1E3</accession>
<feature type="domain" description="TPM" evidence="2">
    <location>
        <begin position="2"/>
        <end position="124"/>
    </location>
</feature>
<keyword evidence="1" id="KW-0812">Transmembrane</keyword>
<evidence type="ECO:0000313" key="3">
    <source>
        <dbReference type="EMBL" id="TYC59776.1"/>
    </source>
</evidence>
<evidence type="ECO:0000259" key="2">
    <source>
        <dbReference type="Pfam" id="PF04536"/>
    </source>
</evidence>